<comment type="caution">
    <text evidence="2">The sequence shown here is derived from an EMBL/GenBank/DDBJ whole genome shotgun (WGS) entry which is preliminary data.</text>
</comment>
<protein>
    <submittedName>
        <fullName evidence="2">Uncharacterized protein</fullName>
    </submittedName>
</protein>
<evidence type="ECO:0000313" key="4">
    <source>
        <dbReference type="Proteomes" id="UP000284657"/>
    </source>
</evidence>
<organism evidence="2 3">
    <name type="scientific">Phytophthora kernoviae</name>
    <dbReference type="NCBI Taxonomy" id="325452"/>
    <lineage>
        <taxon>Eukaryota</taxon>
        <taxon>Sar</taxon>
        <taxon>Stramenopiles</taxon>
        <taxon>Oomycota</taxon>
        <taxon>Peronosporomycetes</taxon>
        <taxon>Peronosporales</taxon>
        <taxon>Peronosporaceae</taxon>
        <taxon>Phytophthora</taxon>
    </lineage>
</organism>
<proteinExistence type="predicted"/>
<dbReference type="Proteomes" id="UP000284657">
    <property type="component" value="Unassembled WGS sequence"/>
</dbReference>
<gene>
    <name evidence="1" type="ORF">BBJ29_009920</name>
    <name evidence="2" type="ORF">BBP00_00009909</name>
</gene>
<evidence type="ECO:0000313" key="3">
    <source>
        <dbReference type="Proteomes" id="UP000277300"/>
    </source>
</evidence>
<dbReference type="OrthoDB" id="116269at2759"/>
<name>A0A3F2RB79_9STRA</name>
<evidence type="ECO:0000313" key="1">
    <source>
        <dbReference type="EMBL" id="RLN49695.1"/>
    </source>
</evidence>
<dbReference type="Proteomes" id="UP000277300">
    <property type="component" value="Unassembled WGS sequence"/>
</dbReference>
<accession>A0A3F2RB79</accession>
<dbReference type="EMBL" id="MBAD02002109">
    <property type="protein sequence ID" value="RLN49695.1"/>
    <property type="molecule type" value="Genomic_DNA"/>
</dbReference>
<sequence length="143" mass="16950">MAAFPIVRVQDDADLWFKWSENRMLFGGEVEGHYWEFILGWRLKCAPTDRDQAFLPFVQELHRMRIGEIASKWDDNTPMEYRHAKIKVGDVFEFYTSNDGVLEVPKWMSFKFAVEEFLETTTKSEETINCKKPNARSHRHTEN</sequence>
<dbReference type="AlphaFoldDB" id="A0A3F2RB79"/>
<evidence type="ECO:0000313" key="2">
    <source>
        <dbReference type="EMBL" id="RLN51327.1"/>
    </source>
</evidence>
<reference evidence="3 4" key="1">
    <citation type="submission" date="2018-07" db="EMBL/GenBank/DDBJ databases">
        <title>Genome sequencing of oomycete isolates from Chile give support for New Zealand origin for Phytophthora kernoviae and make available the first Nothophytophthora sp. genome.</title>
        <authorList>
            <person name="Studholme D.J."/>
            <person name="Sanfuentes E."/>
            <person name="Panda P."/>
            <person name="Hill R."/>
            <person name="Sambles C."/>
            <person name="Grant M."/>
            <person name="Williams N.M."/>
            <person name="Mcdougal R.L."/>
        </authorList>
    </citation>
    <scope>NUCLEOTIDE SEQUENCE [LARGE SCALE GENOMIC DNA]</scope>
    <source>
        <strain evidence="2">Chile6</strain>
        <strain evidence="1">Chile7</strain>
    </source>
</reference>
<dbReference type="EMBL" id="MBDO02000968">
    <property type="protein sequence ID" value="RLN51327.1"/>
    <property type="molecule type" value="Genomic_DNA"/>
</dbReference>